<keyword evidence="2" id="KW-1185">Reference proteome</keyword>
<evidence type="ECO:0000313" key="1">
    <source>
        <dbReference type="EMBL" id="KAL3273117.1"/>
    </source>
</evidence>
<protein>
    <submittedName>
        <fullName evidence="1">Uncharacterized protein</fullName>
    </submittedName>
</protein>
<dbReference type="EMBL" id="JABFTP020000062">
    <property type="protein sequence ID" value="KAL3273117.1"/>
    <property type="molecule type" value="Genomic_DNA"/>
</dbReference>
<gene>
    <name evidence="1" type="ORF">HHI36_014571</name>
</gene>
<reference evidence="1 2" key="1">
    <citation type="journal article" date="2021" name="BMC Biol.">
        <title>Horizontally acquired antibacterial genes associated with adaptive radiation of ladybird beetles.</title>
        <authorList>
            <person name="Li H.S."/>
            <person name="Tang X.F."/>
            <person name="Huang Y.H."/>
            <person name="Xu Z.Y."/>
            <person name="Chen M.L."/>
            <person name="Du X.Y."/>
            <person name="Qiu B.Y."/>
            <person name="Chen P.T."/>
            <person name="Zhang W."/>
            <person name="Slipinski A."/>
            <person name="Escalona H.E."/>
            <person name="Waterhouse R.M."/>
            <person name="Zwick A."/>
            <person name="Pang H."/>
        </authorList>
    </citation>
    <scope>NUCLEOTIDE SEQUENCE [LARGE SCALE GENOMIC DNA]</scope>
    <source>
        <strain evidence="1">SYSU2018</strain>
    </source>
</reference>
<comment type="caution">
    <text evidence="1">The sequence shown here is derived from an EMBL/GenBank/DDBJ whole genome shotgun (WGS) entry which is preliminary data.</text>
</comment>
<dbReference type="AlphaFoldDB" id="A0ABD2N3W4"/>
<name>A0ABD2N3W4_9CUCU</name>
<evidence type="ECO:0000313" key="2">
    <source>
        <dbReference type="Proteomes" id="UP001516400"/>
    </source>
</evidence>
<dbReference type="Proteomes" id="UP001516400">
    <property type="component" value="Unassembled WGS sequence"/>
</dbReference>
<organism evidence="1 2">
    <name type="scientific">Cryptolaemus montrouzieri</name>
    <dbReference type="NCBI Taxonomy" id="559131"/>
    <lineage>
        <taxon>Eukaryota</taxon>
        <taxon>Metazoa</taxon>
        <taxon>Ecdysozoa</taxon>
        <taxon>Arthropoda</taxon>
        <taxon>Hexapoda</taxon>
        <taxon>Insecta</taxon>
        <taxon>Pterygota</taxon>
        <taxon>Neoptera</taxon>
        <taxon>Endopterygota</taxon>
        <taxon>Coleoptera</taxon>
        <taxon>Polyphaga</taxon>
        <taxon>Cucujiformia</taxon>
        <taxon>Coccinelloidea</taxon>
        <taxon>Coccinellidae</taxon>
        <taxon>Scymninae</taxon>
        <taxon>Scymnini</taxon>
        <taxon>Cryptolaemus</taxon>
    </lineage>
</organism>
<dbReference type="PANTHER" id="PTHR33480">
    <property type="entry name" value="SET DOMAIN-CONTAINING PROTEIN-RELATED"/>
    <property type="match status" value="1"/>
</dbReference>
<proteinExistence type="predicted"/>
<accession>A0ABD2N3W4</accession>
<sequence>MNDNDMEQLAKFLGHTLGIHRSSYRFPDEVYQTAKLSKLLILMEKGKAGEFRGKTLDEIYVQLDEDLLVLQSEDNRKRKLRRMSTISRFKKFNRPEKSQKLRIRGGKKCLFHGRKSRRT</sequence>